<dbReference type="PRINTS" id="PR00502">
    <property type="entry name" value="NUDIXFAMILY"/>
</dbReference>
<dbReference type="PROSITE" id="PS51462">
    <property type="entry name" value="NUDIX"/>
    <property type="match status" value="1"/>
</dbReference>
<organism evidence="4 5">
    <name type="scientific">Faecalicatena contorta</name>
    <dbReference type="NCBI Taxonomy" id="39482"/>
    <lineage>
        <taxon>Bacteria</taxon>
        <taxon>Bacillati</taxon>
        <taxon>Bacillota</taxon>
        <taxon>Clostridia</taxon>
        <taxon>Lachnospirales</taxon>
        <taxon>Lachnospiraceae</taxon>
        <taxon>Faecalicatena</taxon>
    </lineage>
</organism>
<dbReference type="InterPro" id="IPR000086">
    <property type="entry name" value="NUDIX_hydrolase_dom"/>
</dbReference>
<gene>
    <name evidence="4" type="ORF">ERS852491_04057</name>
</gene>
<dbReference type="InterPro" id="IPR015797">
    <property type="entry name" value="NUDIX_hydrolase-like_dom_sf"/>
</dbReference>
<name>A0A174K1R8_9FIRM</name>
<dbReference type="Gene3D" id="3.90.79.10">
    <property type="entry name" value="Nucleoside Triphosphate Pyrophosphohydrolase"/>
    <property type="match status" value="1"/>
</dbReference>
<dbReference type="Proteomes" id="UP000095544">
    <property type="component" value="Unassembled WGS sequence"/>
</dbReference>
<keyword evidence="4" id="KW-0548">Nucleotidyltransferase</keyword>
<dbReference type="OrthoDB" id="9786141at2"/>
<dbReference type="SUPFAM" id="SSF55811">
    <property type="entry name" value="Nudix"/>
    <property type="match status" value="1"/>
</dbReference>
<dbReference type="EMBL" id="CYZU01000051">
    <property type="protein sequence ID" value="CUP03219.1"/>
    <property type="molecule type" value="Genomic_DNA"/>
</dbReference>
<accession>A0A174K1R8</accession>
<protein>
    <submittedName>
        <fullName evidence="4">Bifunctional NMN adenylyltransferase/Nudix hydrolase</fullName>
    </submittedName>
</protein>
<feature type="domain" description="Nudix hydrolase" evidence="3">
    <location>
        <begin position="38"/>
        <end position="176"/>
    </location>
</feature>
<dbReference type="RefSeq" id="WP_050642767.1">
    <property type="nucleotide sequence ID" value="NZ_CABKUE010000009.1"/>
</dbReference>
<dbReference type="PROSITE" id="PS00893">
    <property type="entry name" value="NUDIX_BOX"/>
    <property type="match status" value="1"/>
</dbReference>
<dbReference type="CDD" id="cd18873">
    <property type="entry name" value="NUDIX_NadM_like"/>
    <property type="match status" value="1"/>
</dbReference>
<dbReference type="PANTHER" id="PTHR43736:SF4">
    <property type="entry name" value="SLR1690 PROTEIN"/>
    <property type="match status" value="1"/>
</dbReference>
<dbReference type="InterPro" id="IPR020476">
    <property type="entry name" value="Nudix_hydrolase"/>
</dbReference>
<evidence type="ECO:0000313" key="5">
    <source>
        <dbReference type="Proteomes" id="UP000095544"/>
    </source>
</evidence>
<sequence>MPTFLEDITPFYGTHDKNPAGQTLEDFLEDYDPYKYEKPSCTTDAVVFSHDGALSESLEGLKILMVKRSNHPSIGFWALPGGFIEMKEDLEDTAKRELMEETGLKNPVMEQFATFGAYNRDPRTRVITTAYMAMVDEKDVNIKAGDDAADAAWCNVEMELAAESNEKEAVRRTYILHFVNKEKCLDTRAVVEHTLRRGLIREEHFTVSEQGMIAVDHAGIVAQAMTILRGRLKE</sequence>
<dbReference type="PANTHER" id="PTHR43736">
    <property type="entry name" value="ADP-RIBOSE PYROPHOSPHATASE"/>
    <property type="match status" value="1"/>
</dbReference>
<keyword evidence="4" id="KW-0808">Transferase</keyword>
<dbReference type="Pfam" id="PF00293">
    <property type="entry name" value="NUDIX"/>
    <property type="match status" value="1"/>
</dbReference>
<evidence type="ECO:0000256" key="1">
    <source>
        <dbReference type="ARBA" id="ARBA00022801"/>
    </source>
</evidence>
<dbReference type="GO" id="GO:0016787">
    <property type="term" value="F:hydrolase activity"/>
    <property type="evidence" value="ECO:0007669"/>
    <property type="project" value="UniProtKB-KW"/>
</dbReference>
<keyword evidence="1 2" id="KW-0378">Hydrolase</keyword>
<dbReference type="STRING" id="39482.ERS852491_04057"/>
<reference evidence="4 5" key="1">
    <citation type="submission" date="2015-09" db="EMBL/GenBank/DDBJ databases">
        <authorList>
            <consortium name="Pathogen Informatics"/>
        </authorList>
    </citation>
    <scope>NUCLEOTIDE SEQUENCE [LARGE SCALE GENOMIC DNA]</scope>
    <source>
        <strain evidence="4 5">2789STDY5834876</strain>
    </source>
</reference>
<proteinExistence type="inferred from homology"/>
<evidence type="ECO:0000256" key="2">
    <source>
        <dbReference type="RuleBase" id="RU003476"/>
    </source>
</evidence>
<dbReference type="InterPro" id="IPR020084">
    <property type="entry name" value="NUDIX_hydrolase_CS"/>
</dbReference>
<dbReference type="AlphaFoldDB" id="A0A174K1R8"/>
<evidence type="ECO:0000259" key="3">
    <source>
        <dbReference type="PROSITE" id="PS51462"/>
    </source>
</evidence>
<dbReference type="GO" id="GO:0016779">
    <property type="term" value="F:nucleotidyltransferase activity"/>
    <property type="evidence" value="ECO:0007669"/>
    <property type="project" value="UniProtKB-KW"/>
</dbReference>
<comment type="similarity">
    <text evidence="2">Belongs to the Nudix hydrolase family.</text>
</comment>
<evidence type="ECO:0000313" key="4">
    <source>
        <dbReference type="EMBL" id="CUP03219.1"/>
    </source>
</evidence>